<accession>A0A6J4QFF1</accession>
<feature type="non-terminal residue" evidence="2">
    <location>
        <position position="43"/>
    </location>
</feature>
<sequence>EDRTPTLRGLPGLYGDPGHPRKGRCPRRACGRDLGGARARRLV</sequence>
<feature type="non-terminal residue" evidence="2">
    <location>
        <position position="1"/>
    </location>
</feature>
<evidence type="ECO:0000256" key="1">
    <source>
        <dbReference type="SAM" id="MobiDB-lite"/>
    </source>
</evidence>
<feature type="compositionally biased region" description="Basic residues" evidence="1">
    <location>
        <begin position="20"/>
        <end position="29"/>
    </location>
</feature>
<feature type="region of interest" description="Disordered" evidence="1">
    <location>
        <begin position="1"/>
        <end position="29"/>
    </location>
</feature>
<proteinExistence type="predicted"/>
<protein>
    <submittedName>
        <fullName evidence="2">Uncharacterized protein</fullName>
    </submittedName>
</protein>
<evidence type="ECO:0000313" key="2">
    <source>
        <dbReference type="EMBL" id="CAA9436299.1"/>
    </source>
</evidence>
<reference evidence="2" key="1">
    <citation type="submission" date="2020-02" db="EMBL/GenBank/DDBJ databases">
        <authorList>
            <person name="Meier V. D."/>
        </authorList>
    </citation>
    <scope>NUCLEOTIDE SEQUENCE</scope>
    <source>
        <strain evidence="2">AVDCRST_MAG78</strain>
    </source>
</reference>
<dbReference type="AlphaFoldDB" id="A0A6J4QFF1"/>
<gene>
    <name evidence="2" type="ORF">AVDCRST_MAG78-2064</name>
</gene>
<name>A0A6J4QFF1_9ACTN</name>
<dbReference type="EMBL" id="CADCVB010000138">
    <property type="protein sequence ID" value="CAA9436299.1"/>
    <property type="molecule type" value="Genomic_DNA"/>
</dbReference>
<organism evidence="2">
    <name type="scientific">uncultured Rubrobacteraceae bacterium</name>
    <dbReference type="NCBI Taxonomy" id="349277"/>
    <lineage>
        <taxon>Bacteria</taxon>
        <taxon>Bacillati</taxon>
        <taxon>Actinomycetota</taxon>
        <taxon>Rubrobacteria</taxon>
        <taxon>Rubrobacterales</taxon>
        <taxon>Rubrobacteraceae</taxon>
        <taxon>environmental samples</taxon>
    </lineage>
</organism>